<dbReference type="Proteomes" id="UP000696931">
    <property type="component" value="Unassembled WGS sequence"/>
</dbReference>
<evidence type="ECO:0000313" key="7">
    <source>
        <dbReference type="Proteomes" id="UP000696931"/>
    </source>
</evidence>
<dbReference type="EMBL" id="JACRIW010000121">
    <property type="protein sequence ID" value="MBI5171183.1"/>
    <property type="molecule type" value="Genomic_DNA"/>
</dbReference>
<keyword evidence="2" id="KW-0812">Transmembrane</keyword>
<comment type="subcellular location">
    <subcellularLocation>
        <location evidence="1">Membrane</location>
        <topology evidence="1">Single-pass membrane protein</topology>
    </subcellularLocation>
</comment>
<feature type="compositionally biased region" description="Pro residues" evidence="5">
    <location>
        <begin position="53"/>
        <end position="62"/>
    </location>
</feature>
<dbReference type="PANTHER" id="PTHR33446">
    <property type="entry name" value="PROTEIN TONB-RELATED"/>
    <property type="match status" value="1"/>
</dbReference>
<evidence type="ECO:0000256" key="2">
    <source>
        <dbReference type="ARBA" id="ARBA00022692"/>
    </source>
</evidence>
<dbReference type="GO" id="GO:0016020">
    <property type="term" value="C:membrane"/>
    <property type="evidence" value="ECO:0007669"/>
    <property type="project" value="UniProtKB-SubCell"/>
</dbReference>
<evidence type="ECO:0000256" key="1">
    <source>
        <dbReference type="ARBA" id="ARBA00004167"/>
    </source>
</evidence>
<dbReference type="NCBIfam" id="TIGR01352">
    <property type="entry name" value="tonB_Cterm"/>
    <property type="match status" value="1"/>
</dbReference>
<dbReference type="Pfam" id="PF13103">
    <property type="entry name" value="TonB_2"/>
    <property type="match status" value="1"/>
</dbReference>
<keyword evidence="4" id="KW-0472">Membrane</keyword>
<reference evidence="6" key="1">
    <citation type="submission" date="2020-07" db="EMBL/GenBank/DDBJ databases">
        <title>Huge and variable diversity of episymbiotic CPR bacteria and DPANN archaea in groundwater ecosystems.</title>
        <authorList>
            <person name="He C.Y."/>
            <person name="Keren R."/>
            <person name="Whittaker M."/>
            <person name="Farag I.F."/>
            <person name="Doudna J."/>
            <person name="Cate J.H.D."/>
            <person name="Banfield J.F."/>
        </authorList>
    </citation>
    <scope>NUCLEOTIDE SEQUENCE</scope>
    <source>
        <strain evidence="6">NC_groundwater_1813_Pr3_B-0.1um_71_17</strain>
    </source>
</reference>
<keyword evidence="3" id="KW-1133">Transmembrane helix</keyword>
<dbReference type="SUPFAM" id="SSF74653">
    <property type="entry name" value="TolA/TonB C-terminal domain"/>
    <property type="match status" value="1"/>
</dbReference>
<accession>A0A933SGA7</accession>
<evidence type="ECO:0000313" key="6">
    <source>
        <dbReference type="EMBL" id="MBI5171183.1"/>
    </source>
</evidence>
<dbReference type="InterPro" id="IPR006260">
    <property type="entry name" value="TonB/TolA_C"/>
</dbReference>
<dbReference type="AlphaFoldDB" id="A0A933SGA7"/>
<protein>
    <submittedName>
        <fullName evidence="6">TonB C-terminal domain-containing protein</fullName>
    </submittedName>
</protein>
<dbReference type="InterPro" id="IPR051045">
    <property type="entry name" value="TonB-dependent_transducer"/>
</dbReference>
<comment type="caution">
    <text evidence="6">The sequence shown here is derived from an EMBL/GenBank/DDBJ whole genome shotgun (WGS) entry which is preliminary data.</text>
</comment>
<gene>
    <name evidence="6" type="ORF">HZA61_16975</name>
</gene>
<name>A0A933SGA7_UNCEI</name>
<evidence type="ECO:0000256" key="3">
    <source>
        <dbReference type="ARBA" id="ARBA00022989"/>
    </source>
</evidence>
<feature type="region of interest" description="Disordered" evidence="5">
    <location>
        <begin position="51"/>
        <end position="106"/>
    </location>
</feature>
<sequence length="222" mass="23310">MKQALIGSAAVHVVLTAALFVVRAGQTVLVPGPDVVEVALVDPSLEAIAAPAAPAPTPPAETPAPVEEDGVKIEKAKKKKPEPETPSPVRPAEPEKPAPKPPTEASHVVLPYANVGGGMRGQVAVDESNFEFAYYLQRVRSMIAGNWTAPSGVPGGMRVEVYFRIARDGSLTSPRVETSSGNAYFDQSAVRAVLVTGHLPPLPMGWNGSDLGVHFGFEYTGP</sequence>
<organism evidence="6 7">
    <name type="scientific">Eiseniibacteriota bacterium</name>
    <dbReference type="NCBI Taxonomy" id="2212470"/>
    <lineage>
        <taxon>Bacteria</taxon>
        <taxon>Candidatus Eiseniibacteriota</taxon>
    </lineage>
</organism>
<evidence type="ECO:0000256" key="5">
    <source>
        <dbReference type="SAM" id="MobiDB-lite"/>
    </source>
</evidence>
<proteinExistence type="predicted"/>
<evidence type="ECO:0000256" key="4">
    <source>
        <dbReference type="ARBA" id="ARBA00023136"/>
    </source>
</evidence>
<dbReference type="Gene3D" id="3.30.1150.10">
    <property type="match status" value="1"/>
</dbReference>